<comment type="caution">
    <text evidence="1">The sequence shown here is derived from an EMBL/GenBank/DDBJ whole genome shotgun (WGS) entry which is preliminary data.</text>
</comment>
<dbReference type="EMBL" id="LGRX02010937">
    <property type="protein sequence ID" value="KAK3269467.1"/>
    <property type="molecule type" value="Genomic_DNA"/>
</dbReference>
<reference evidence="1 2" key="1">
    <citation type="journal article" date="2015" name="Genome Biol. Evol.">
        <title>Comparative Genomics of a Bacterivorous Green Alga Reveals Evolutionary Causalities and Consequences of Phago-Mixotrophic Mode of Nutrition.</title>
        <authorList>
            <person name="Burns J.A."/>
            <person name="Paasch A."/>
            <person name="Narechania A."/>
            <person name="Kim E."/>
        </authorList>
    </citation>
    <scope>NUCLEOTIDE SEQUENCE [LARGE SCALE GENOMIC DNA]</scope>
    <source>
        <strain evidence="1 2">PLY_AMNH</strain>
    </source>
</reference>
<accession>A0AAE0G0K8</accession>
<dbReference type="AlphaFoldDB" id="A0AAE0G0K8"/>
<sequence>MPPTGVVASDSATATSSSVFCTLILDAVGWESAFPNLPRSDEWTRLVGRLAHVFREAGISWEVVGDYILEAAVHPFHFSGWRQEELIELDQQVRQEVQLFVANMVAAFRQGQTSRTSQRMGSLCYRGGGGGGDGTAVAGVMGAAVPEACDAPMVEAEKDEVEEHALLRPSALEAFLRGLEVGTSHLVQRIALGSDLNSLELEALGRGLEWPERIVSEEDVVFLSDEEGWPTIRIGAGTLMALSLRAVFDADRREGGALPAKVVMAEYAVAEGNVEDLSDVFEYPFSSARHVPKRAKDEFAGVVRWVLRNLNGDSEDFWRLLGMAPRMLMVPPPGARKKSIPAELVARASEEQVMSDVISLVKEGQLGKAVRRLDPGVLAPLTPETLEALQALHPVGDGLLASV</sequence>
<dbReference type="Proteomes" id="UP001190700">
    <property type="component" value="Unassembled WGS sequence"/>
</dbReference>
<organism evidence="1 2">
    <name type="scientific">Cymbomonas tetramitiformis</name>
    <dbReference type="NCBI Taxonomy" id="36881"/>
    <lineage>
        <taxon>Eukaryota</taxon>
        <taxon>Viridiplantae</taxon>
        <taxon>Chlorophyta</taxon>
        <taxon>Pyramimonadophyceae</taxon>
        <taxon>Pyramimonadales</taxon>
        <taxon>Pyramimonadaceae</taxon>
        <taxon>Cymbomonas</taxon>
    </lineage>
</organism>
<evidence type="ECO:0000313" key="1">
    <source>
        <dbReference type="EMBL" id="KAK3269467.1"/>
    </source>
</evidence>
<proteinExistence type="predicted"/>
<name>A0AAE0G0K8_9CHLO</name>
<evidence type="ECO:0000313" key="2">
    <source>
        <dbReference type="Proteomes" id="UP001190700"/>
    </source>
</evidence>
<keyword evidence="2" id="KW-1185">Reference proteome</keyword>
<gene>
    <name evidence="1" type="ORF">CYMTET_22094</name>
</gene>
<protein>
    <submittedName>
        <fullName evidence="1">Uncharacterized protein</fullName>
    </submittedName>
</protein>